<evidence type="ECO:0000256" key="9">
    <source>
        <dbReference type="ARBA" id="ARBA00023128"/>
    </source>
</evidence>
<evidence type="ECO:0000256" key="5">
    <source>
        <dbReference type="ARBA" id="ARBA00022692"/>
    </source>
</evidence>
<evidence type="ECO:0000256" key="1">
    <source>
        <dbReference type="ARBA" id="ARBA00004448"/>
    </source>
</evidence>
<organism evidence="17">
    <name type="scientific">Clastoptera arizonana</name>
    <name type="common">Arizona spittle bug</name>
    <dbReference type="NCBI Taxonomy" id="38151"/>
    <lineage>
        <taxon>Eukaryota</taxon>
        <taxon>Metazoa</taxon>
        <taxon>Ecdysozoa</taxon>
        <taxon>Arthropoda</taxon>
        <taxon>Hexapoda</taxon>
        <taxon>Insecta</taxon>
        <taxon>Pterygota</taxon>
        <taxon>Neoptera</taxon>
        <taxon>Paraneoptera</taxon>
        <taxon>Hemiptera</taxon>
        <taxon>Auchenorrhyncha</taxon>
        <taxon>Cercopoidea</taxon>
        <taxon>Clastopteridae</taxon>
        <taxon>Clastoptera</taxon>
    </lineage>
</organism>
<comment type="similarity">
    <text evidence="2">Belongs to the CDP-alcohol phosphatidyltransferase class-I family.</text>
</comment>
<name>A0A1B6BYE9_9HEMI</name>
<keyword evidence="6" id="KW-0999">Mitochondrion inner membrane</keyword>
<sequence>MSLQKYIVKYFGIPHKKPAFISSCYILNSNLAQISNPEFNNFISSSQTVWCFHYGSKHFSHTKKPIITKVVGRQDLIQKVFQEKQHKLHLTELKLRKSGKLMLDDLKGTKTKIKKKITDLQQTELKIRKSGRLMLEDIKETKAKMKEKMEEVIERENIFTVPNLLCVTRIVLSPYLGYLIINQDFEIALGVVAFAAVTDLLDGWIARTFKNQSSKLGSFLDPMADKVLIATMFLSLTYASIIPVYLTSLVIVRDIFLVAAGFYIRYQSLPPPRTLSRYFDATHATAQLAPTTISKVNTMVQLGTVACALAAPVFGYLDHPILQVMWYVTASTTIASAASYIISKNTYKFLRSGK</sequence>
<feature type="transmembrane region" description="Helical" evidence="16">
    <location>
        <begin position="187"/>
        <end position="206"/>
    </location>
</feature>
<evidence type="ECO:0000313" key="17">
    <source>
        <dbReference type="EMBL" id="JAS06278.1"/>
    </source>
</evidence>
<dbReference type="EMBL" id="GEDC01031020">
    <property type="protein sequence ID" value="JAS06278.1"/>
    <property type="molecule type" value="Transcribed_RNA"/>
</dbReference>
<keyword evidence="3" id="KW-0444">Lipid biosynthesis</keyword>
<evidence type="ECO:0000256" key="8">
    <source>
        <dbReference type="ARBA" id="ARBA00023098"/>
    </source>
</evidence>
<dbReference type="FunFam" id="1.20.120.1760:FF:000005">
    <property type="entry name" value="Cardiolipin synthase 1"/>
    <property type="match status" value="1"/>
</dbReference>
<dbReference type="Pfam" id="PF01066">
    <property type="entry name" value="CDP-OH_P_transf"/>
    <property type="match status" value="1"/>
</dbReference>
<gene>
    <name evidence="17" type="ORF">g.15482</name>
</gene>
<evidence type="ECO:0000256" key="15">
    <source>
        <dbReference type="SAM" id="Coils"/>
    </source>
</evidence>
<feature type="transmembrane region" description="Helical" evidence="16">
    <location>
        <begin position="324"/>
        <end position="342"/>
    </location>
</feature>
<feature type="coiled-coil region" evidence="15">
    <location>
        <begin position="103"/>
        <end position="155"/>
    </location>
</feature>
<feature type="transmembrane region" description="Helical" evidence="16">
    <location>
        <begin position="227"/>
        <end position="246"/>
    </location>
</feature>
<dbReference type="AlphaFoldDB" id="A0A1B6BYE9"/>
<comment type="catalytic activity">
    <reaction evidence="14">
        <text>a CDP-1,2-diacyl-sn-glycerol + a 1,2-diacyl-sn-glycero-3-phospho-(1'-sn-glycerol) = a cardiolipin + CMP + H(+)</text>
        <dbReference type="Rhea" id="RHEA:32931"/>
        <dbReference type="ChEBI" id="CHEBI:15378"/>
        <dbReference type="ChEBI" id="CHEBI:58332"/>
        <dbReference type="ChEBI" id="CHEBI:60377"/>
        <dbReference type="ChEBI" id="CHEBI:62237"/>
        <dbReference type="ChEBI" id="CHEBI:64716"/>
        <dbReference type="EC" id="2.7.8.41"/>
    </reaction>
</comment>
<dbReference type="GO" id="GO:0043337">
    <property type="term" value="F:cardiolipin synthase (CMP-forming)"/>
    <property type="evidence" value="ECO:0007669"/>
    <property type="project" value="UniProtKB-EC"/>
</dbReference>
<accession>A0A1B6BYE9</accession>
<evidence type="ECO:0000256" key="13">
    <source>
        <dbReference type="ARBA" id="ARBA00039001"/>
    </source>
</evidence>
<keyword evidence="10 16" id="KW-0472">Membrane</keyword>
<keyword evidence="15" id="KW-0175">Coiled coil</keyword>
<keyword evidence="4" id="KW-0808">Transferase</keyword>
<dbReference type="InterPro" id="IPR043130">
    <property type="entry name" value="CDP-OH_PTrfase_TM_dom"/>
</dbReference>
<dbReference type="GO" id="GO:0005743">
    <property type="term" value="C:mitochondrial inner membrane"/>
    <property type="evidence" value="ECO:0007669"/>
    <property type="project" value="UniProtKB-SubCell"/>
</dbReference>
<evidence type="ECO:0000256" key="4">
    <source>
        <dbReference type="ARBA" id="ARBA00022679"/>
    </source>
</evidence>
<keyword evidence="5 16" id="KW-0812">Transmembrane</keyword>
<evidence type="ECO:0000256" key="12">
    <source>
        <dbReference type="ARBA" id="ARBA00023264"/>
    </source>
</evidence>
<dbReference type="EC" id="2.7.8.41" evidence="13"/>
<evidence type="ECO:0000256" key="11">
    <source>
        <dbReference type="ARBA" id="ARBA00023209"/>
    </source>
</evidence>
<proteinExistence type="inferred from homology"/>
<evidence type="ECO:0000256" key="6">
    <source>
        <dbReference type="ARBA" id="ARBA00022792"/>
    </source>
</evidence>
<dbReference type="PANTHER" id="PTHR14269:SF60">
    <property type="entry name" value="CARDIOLIPIN SYNTHASE (CMP-FORMING)"/>
    <property type="match status" value="1"/>
</dbReference>
<dbReference type="Gene3D" id="1.20.120.1760">
    <property type="match status" value="1"/>
</dbReference>
<dbReference type="InterPro" id="IPR000462">
    <property type="entry name" value="CDP-OH_P_trans"/>
</dbReference>
<comment type="subcellular location">
    <subcellularLocation>
        <location evidence="1">Mitochondrion inner membrane</location>
        <topology evidence="1">Multi-pass membrane protein</topology>
    </subcellularLocation>
</comment>
<keyword evidence="11" id="KW-0594">Phospholipid biosynthesis</keyword>
<evidence type="ECO:0000256" key="2">
    <source>
        <dbReference type="ARBA" id="ARBA00010441"/>
    </source>
</evidence>
<evidence type="ECO:0000256" key="3">
    <source>
        <dbReference type="ARBA" id="ARBA00022516"/>
    </source>
</evidence>
<dbReference type="InterPro" id="IPR050324">
    <property type="entry name" value="CDP-alcohol_PTase-I"/>
</dbReference>
<protein>
    <recommendedName>
        <fullName evidence="13">cardiolipin synthase (CMP-forming)</fullName>
        <ecNumber evidence="13">2.7.8.41</ecNumber>
    </recommendedName>
</protein>
<feature type="transmembrane region" description="Helical" evidence="16">
    <location>
        <begin position="158"/>
        <end position="181"/>
    </location>
</feature>
<keyword evidence="8" id="KW-0443">Lipid metabolism</keyword>
<keyword evidence="9" id="KW-0496">Mitochondrion</keyword>
<dbReference type="GO" id="GO:0032049">
    <property type="term" value="P:cardiolipin biosynthetic process"/>
    <property type="evidence" value="ECO:0007669"/>
    <property type="project" value="TreeGrafter"/>
</dbReference>
<evidence type="ECO:0000256" key="7">
    <source>
        <dbReference type="ARBA" id="ARBA00022989"/>
    </source>
</evidence>
<dbReference type="PANTHER" id="PTHR14269">
    <property type="entry name" value="CDP-DIACYLGLYCEROL--GLYCEROL-3-PHOSPHATE 3-PHOSPHATIDYLTRANSFERASE-RELATED"/>
    <property type="match status" value="1"/>
</dbReference>
<evidence type="ECO:0000256" key="10">
    <source>
        <dbReference type="ARBA" id="ARBA00023136"/>
    </source>
</evidence>
<evidence type="ECO:0000256" key="14">
    <source>
        <dbReference type="ARBA" id="ARBA00047433"/>
    </source>
</evidence>
<keyword evidence="12" id="KW-1208">Phospholipid metabolism</keyword>
<reference evidence="17" key="1">
    <citation type="submission" date="2015-12" db="EMBL/GenBank/DDBJ databases">
        <title>De novo transcriptome assembly of four potential Pierce s Disease insect vectors from Arizona vineyards.</title>
        <authorList>
            <person name="Tassone E.E."/>
        </authorList>
    </citation>
    <scope>NUCLEOTIDE SEQUENCE</scope>
</reference>
<evidence type="ECO:0000256" key="16">
    <source>
        <dbReference type="SAM" id="Phobius"/>
    </source>
</evidence>
<keyword evidence="7 16" id="KW-1133">Transmembrane helix</keyword>